<proteinExistence type="predicted"/>
<reference evidence="1 2" key="1">
    <citation type="submission" date="2016-10" db="EMBL/GenBank/DDBJ databases">
        <authorList>
            <person name="de Groot N.N."/>
        </authorList>
    </citation>
    <scope>NUCLEOTIDE SEQUENCE [LARGE SCALE GENOMIC DNA]</scope>
    <source>
        <strain evidence="1 2">DSM 22274</strain>
    </source>
</reference>
<organism evidence="1 2">
    <name type="scientific">Arthrobacter alpinus</name>
    <dbReference type="NCBI Taxonomy" id="656366"/>
    <lineage>
        <taxon>Bacteria</taxon>
        <taxon>Bacillati</taxon>
        <taxon>Actinomycetota</taxon>
        <taxon>Actinomycetes</taxon>
        <taxon>Micrococcales</taxon>
        <taxon>Micrococcaceae</taxon>
        <taxon>Arthrobacter</taxon>
    </lineage>
</organism>
<dbReference type="Proteomes" id="UP000182725">
    <property type="component" value="Unassembled WGS sequence"/>
</dbReference>
<evidence type="ECO:0000313" key="1">
    <source>
        <dbReference type="EMBL" id="SEE27520.1"/>
    </source>
</evidence>
<dbReference type="AlphaFoldDB" id="A0A1H5HI24"/>
<name>A0A1H5HI24_9MICC</name>
<gene>
    <name evidence="1" type="ORF">SAMN04489740_1019</name>
</gene>
<accession>A0A1H5HI24</accession>
<evidence type="ECO:0000313" key="2">
    <source>
        <dbReference type="Proteomes" id="UP000182725"/>
    </source>
</evidence>
<sequence>MPPSLSVPAHIVLDMETVKVETASGAPVSFIRDGRTWHVGAVPVRWFERVPWWETTTRAPKDGMLRIDVAVWQVQARIGHNPRSPLVTFELVLGQDRASWSVRSMESVAA</sequence>
<dbReference type="EMBL" id="FNTV01000001">
    <property type="protein sequence ID" value="SEE27520.1"/>
    <property type="molecule type" value="Genomic_DNA"/>
</dbReference>
<protein>
    <submittedName>
        <fullName evidence="1">Uncharacterized protein</fullName>
    </submittedName>
</protein>